<feature type="domain" description="DUF4097" evidence="1">
    <location>
        <begin position="172"/>
        <end position="241"/>
    </location>
</feature>
<accession>A0A1I3AM50</accession>
<dbReference type="AlphaFoldDB" id="A0A1I3AM50"/>
<evidence type="ECO:0000313" key="3">
    <source>
        <dbReference type="Proteomes" id="UP000323537"/>
    </source>
</evidence>
<proteinExistence type="predicted"/>
<dbReference type="Pfam" id="PF13349">
    <property type="entry name" value="DUF4097"/>
    <property type="match status" value="2"/>
</dbReference>
<dbReference type="OrthoDB" id="324649at2157"/>
<dbReference type="RefSeq" id="WP_149784154.1">
    <property type="nucleotide sequence ID" value="NZ_BAAADP010000004.1"/>
</dbReference>
<dbReference type="EMBL" id="FOPZ01000006">
    <property type="protein sequence ID" value="SFH51125.1"/>
    <property type="molecule type" value="Genomic_DNA"/>
</dbReference>
<evidence type="ECO:0000259" key="1">
    <source>
        <dbReference type="Pfam" id="PF13349"/>
    </source>
</evidence>
<dbReference type="PROSITE" id="PS51318">
    <property type="entry name" value="TAT"/>
    <property type="match status" value="1"/>
</dbReference>
<gene>
    <name evidence="2" type="ORF">SAMN04488066_106133</name>
</gene>
<evidence type="ECO:0000313" key="2">
    <source>
        <dbReference type="EMBL" id="SFH51125.1"/>
    </source>
</evidence>
<name>A0A1I3AM50_9EURY</name>
<dbReference type="InterPro" id="IPR025164">
    <property type="entry name" value="Toastrack_DUF4097"/>
</dbReference>
<sequence>MSSPDRARQRLSRRSLLGSCIAAGTAALAGCTSGSLEAETTVTREYDGTDVSEITVQDVNGDIVVRDAQRETIQLDGKKRAASEEDLDRITLQADQSDDRLSLTVDTEDSSFLPFGSSPLQMDLTLTVPEGLHLSAEATNGDVDIETSEAESVTVDTTNGDITLLASAPVEIRTDTTNGDISITLPATAEPAISFDTTNGDTTINGFQADSTESGSAVDRMVGDGTHRVTATSMNGDITIRGREIN</sequence>
<dbReference type="PROSITE" id="PS51257">
    <property type="entry name" value="PROKAR_LIPOPROTEIN"/>
    <property type="match status" value="1"/>
</dbReference>
<organism evidence="2 3">
    <name type="scientific">Halorubrum aquaticum</name>
    <dbReference type="NCBI Taxonomy" id="387340"/>
    <lineage>
        <taxon>Archaea</taxon>
        <taxon>Methanobacteriati</taxon>
        <taxon>Methanobacteriota</taxon>
        <taxon>Stenosarchaea group</taxon>
        <taxon>Halobacteria</taxon>
        <taxon>Halobacteriales</taxon>
        <taxon>Haloferacaceae</taxon>
        <taxon>Halorubrum</taxon>
    </lineage>
</organism>
<feature type="domain" description="DUF4097" evidence="1">
    <location>
        <begin position="52"/>
        <end position="164"/>
    </location>
</feature>
<dbReference type="InterPro" id="IPR006311">
    <property type="entry name" value="TAT_signal"/>
</dbReference>
<keyword evidence="3" id="KW-1185">Reference proteome</keyword>
<dbReference type="Proteomes" id="UP000323537">
    <property type="component" value="Unassembled WGS sequence"/>
</dbReference>
<reference evidence="2 3" key="1">
    <citation type="submission" date="2016-10" db="EMBL/GenBank/DDBJ databases">
        <authorList>
            <person name="Varghese N."/>
            <person name="Submissions S."/>
        </authorList>
    </citation>
    <scope>NUCLEOTIDE SEQUENCE [LARGE SCALE GENOMIC DNA]</scope>
    <source>
        <strain evidence="2 3">CGMCC 1.6377</strain>
    </source>
</reference>
<protein>
    <submittedName>
        <fullName evidence="2">DUF4097 and DUF4098 domain-containing protein YvlB</fullName>
    </submittedName>
</protein>